<gene>
    <name evidence="5" type="ORF">UFOPK4098_00256</name>
    <name evidence="6" type="ORF">UFOPK4347_00844</name>
</gene>
<reference evidence="6" key="1">
    <citation type="submission" date="2020-05" db="EMBL/GenBank/DDBJ databases">
        <authorList>
            <person name="Chiriac C."/>
            <person name="Salcher M."/>
            <person name="Ghai R."/>
            <person name="Kavagutti S V."/>
        </authorList>
    </citation>
    <scope>NUCLEOTIDE SEQUENCE</scope>
</reference>
<name>A0A6J7UGS3_9ZZZZ</name>
<evidence type="ECO:0000313" key="5">
    <source>
        <dbReference type="EMBL" id="CAB5010505.1"/>
    </source>
</evidence>
<dbReference type="InterPro" id="IPR016292">
    <property type="entry name" value="Epoxide_hydrolase"/>
</dbReference>
<dbReference type="PIRSF" id="PIRSF001112">
    <property type="entry name" value="Epoxide_hydrolase"/>
    <property type="match status" value="1"/>
</dbReference>
<proteinExistence type="inferred from homology"/>
<sequence>MASTPQPFTIPYSAEAVADLHQRLDNTRFPLGVANDQWKYGMEQEWFRSFLQYWRHEFSWEKQVAKMNALPNYRVEIDGVPLHFVHLKGSGPAPLPIITTHGWPWSYWDYRDVAQQLAHPESFGGSPLDSFDVVVPSLPGFGYSSPFPVGHLSTRDVAHLWNKLMTEVLGYPTYCAHGGDWGAIVTAELAHAHASSLHGAHITLPMFFGLNRADITAGDYDEEEKHYPELMKTRMATATSHYTVQGIEPETLAYAMHDSPAGMAAWLIERRRLWSDSADASGHRDVERAFTMEELATLVSIYWFTETFGSSCRMYYGRTNEPWKPEHNRTPIMEAPTAMAVFPGDLIFLPRRAAERVANIQRWTRMPAGGHFAAAEEPELVANDVAEFFRTYR</sequence>
<accession>A0A6J7UGS3</accession>
<dbReference type="EMBL" id="CAFBQU010000018">
    <property type="protein sequence ID" value="CAB5065010.1"/>
    <property type="molecule type" value="Genomic_DNA"/>
</dbReference>
<dbReference type="Pfam" id="PF06441">
    <property type="entry name" value="EHN"/>
    <property type="match status" value="1"/>
</dbReference>
<dbReference type="SUPFAM" id="SSF53474">
    <property type="entry name" value="alpha/beta-Hydrolases"/>
    <property type="match status" value="1"/>
</dbReference>
<dbReference type="InterPro" id="IPR000639">
    <property type="entry name" value="Epox_hydrolase-like"/>
</dbReference>
<evidence type="ECO:0000259" key="4">
    <source>
        <dbReference type="Pfam" id="PF06441"/>
    </source>
</evidence>
<dbReference type="AlphaFoldDB" id="A0A6J7UGS3"/>
<evidence type="ECO:0000313" key="6">
    <source>
        <dbReference type="EMBL" id="CAB5065010.1"/>
    </source>
</evidence>
<dbReference type="InterPro" id="IPR010497">
    <property type="entry name" value="Epoxide_hydro_N"/>
</dbReference>
<evidence type="ECO:0000256" key="1">
    <source>
        <dbReference type="ARBA" id="ARBA00010088"/>
    </source>
</evidence>
<dbReference type="Gene3D" id="3.40.50.1820">
    <property type="entry name" value="alpha/beta hydrolase"/>
    <property type="match status" value="1"/>
</dbReference>
<dbReference type="GO" id="GO:0097176">
    <property type="term" value="P:epoxide metabolic process"/>
    <property type="evidence" value="ECO:0007669"/>
    <property type="project" value="TreeGrafter"/>
</dbReference>
<keyword evidence="3" id="KW-0378">Hydrolase</keyword>
<dbReference type="InterPro" id="IPR029058">
    <property type="entry name" value="AB_hydrolase_fold"/>
</dbReference>
<evidence type="ECO:0000256" key="2">
    <source>
        <dbReference type="ARBA" id="ARBA00022797"/>
    </source>
</evidence>
<organism evidence="6">
    <name type="scientific">freshwater metagenome</name>
    <dbReference type="NCBI Taxonomy" id="449393"/>
    <lineage>
        <taxon>unclassified sequences</taxon>
        <taxon>metagenomes</taxon>
        <taxon>ecological metagenomes</taxon>
    </lineage>
</organism>
<dbReference type="EMBL" id="CAFBPN010000006">
    <property type="protein sequence ID" value="CAB5010505.1"/>
    <property type="molecule type" value="Genomic_DNA"/>
</dbReference>
<dbReference type="PANTHER" id="PTHR21661:SF35">
    <property type="entry name" value="EPOXIDE HYDROLASE"/>
    <property type="match status" value="1"/>
</dbReference>
<dbReference type="GO" id="GO:0004301">
    <property type="term" value="F:epoxide hydrolase activity"/>
    <property type="evidence" value="ECO:0007669"/>
    <property type="project" value="TreeGrafter"/>
</dbReference>
<evidence type="ECO:0000256" key="3">
    <source>
        <dbReference type="ARBA" id="ARBA00022801"/>
    </source>
</evidence>
<dbReference type="PANTHER" id="PTHR21661">
    <property type="entry name" value="EPOXIDE HYDROLASE 1-RELATED"/>
    <property type="match status" value="1"/>
</dbReference>
<protein>
    <submittedName>
        <fullName evidence="6">Unannotated protein</fullName>
    </submittedName>
</protein>
<keyword evidence="2" id="KW-0058">Aromatic hydrocarbons catabolism</keyword>
<feature type="domain" description="Epoxide hydrolase N-terminal" evidence="4">
    <location>
        <begin position="5"/>
        <end position="109"/>
    </location>
</feature>
<comment type="similarity">
    <text evidence="1">Belongs to the peptidase S33 family.</text>
</comment>
<dbReference type="PRINTS" id="PR00412">
    <property type="entry name" value="EPOXHYDRLASE"/>
</dbReference>